<organism evidence="1 2">
    <name type="scientific">Asparagus officinalis</name>
    <name type="common">Garden asparagus</name>
    <dbReference type="NCBI Taxonomy" id="4686"/>
    <lineage>
        <taxon>Eukaryota</taxon>
        <taxon>Viridiplantae</taxon>
        <taxon>Streptophyta</taxon>
        <taxon>Embryophyta</taxon>
        <taxon>Tracheophyta</taxon>
        <taxon>Spermatophyta</taxon>
        <taxon>Magnoliopsida</taxon>
        <taxon>Liliopsida</taxon>
        <taxon>Asparagales</taxon>
        <taxon>Asparagaceae</taxon>
        <taxon>Asparagoideae</taxon>
        <taxon>Asparagus</taxon>
    </lineage>
</organism>
<proteinExistence type="predicted"/>
<accession>A0A5P1EE67</accession>
<dbReference type="PANTHER" id="PTHR33070">
    <property type="entry name" value="OS06G0725500 PROTEIN"/>
    <property type="match status" value="1"/>
</dbReference>
<evidence type="ECO:0008006" key="3">
    <source>
        <dbReference type="Google" id="ProtNLM"/>
    </source>
</evidence>
<protein>
    <recommendedName>
        <fullName evidence="3">DUF241 domain-containing protein</fullName>
    </recommendedName>
</protein>
<dbReference type="Pfam" id="PF03087">
    <property type="entry name" value="BPS1"/>
    <property type="match status" value="1"/>
</dbReference>
<dbReference type="GO" id="GO:0048364">
    <property type="term" value="P:root development"/>
    <property type="evidence" value="ECO:0007669"/>
    <property type="project" value="InterPro"/>
</dbReference>
<dbReference type="OrthoDB" id="1701699at2759"/>
<name>A0A5P1EE67_ASPOF</name>
<sequence length="273" mass="30707">MAYHIRSISMPPTSHPTIHRVDEELHNLKARLASSKTAHMVPEGLRSVGDVYEIIEELLRLPSSLQSIQSCPTKWVEEQLDCSLQLLDLIGVARESLVMIREHVKDIESAIRRKGNEVSETKKKAQKIIKDALKSLNLMGGKSVSCCVDYNNNQLFKVSIEAREVTISLLGLVLSCLSKPKTKTSRWSFFKSISKRKVACEGEVAPSEENIDTWLQASYYCILSNDVNAIMVEKAHNDLQTIAERMESLESGLEVLFKKLVQNRVSLLNILSL</sequence>
<keyword evidence="2" id="KW-1185">Reference proteome</keyword>
<dbReference type="PANTHER" id="PTHR33070:SF120">
    <property type="entry name" value="EXPRESSED PROTEIN"/>
    <property type="match status" value="1"/>
</dbReference>
<gene>
    <name evidence="1" type="ORF">A4U43_C07F23090</name>
</gene>
<reference evidence="2" key="1">
    <citation type="journal article" date="2017" name="Nat. Commun.">
        <title>The asparagus genome sheds light on the origin and evolution of a young Y chromosome.</title>
        <authorList>
            <person name="Harkess A."/>
            <person name="Zhou J."/>
            <person name="Xu C."/>
            <person name="Bowers J.E."/>
            <person name="Van der Hulst R."/>
            <person name="Ayyampalayam S."/>
            <person name="Mercati F."/>
            <person name="Riccardi P."/>
            <person name="McKain M.R."/>
            <person name="Kakrana A."/>
            <person name="Tang H."/>
            <person name="Ray J."/>
            <person name="Groenendijk J."/>
            <person name="Arikit S."/>
            <person name="Mathioni S.M."/>
            <person name="Nakano M."/>
            <person name="Shan H."/>
            <person name="Telgmann-Rauber A."/>
            <person name="Kanno A."/>
            <person name="Yue Z."/>
            <person name="Chen H."/>
            <person name="Li W."/>
            <person name="Chen Y."/>
            <person name="Xu X."/>
            <person name="Zhang Y."/>
            <person name="Luo S."/>
            <person name="Chen H."/>
            <person name="Gao J."/>
            <person name="Mao Z."/>
            <person name="Pires J.C."/>
            <person name="Luo M."/>
            <person name="Kudrna D."/>
            <person name="Wing R.A."/>
            <person name="Meyers B.C."/>
            <person name="Yi K."/>
            <person name="Kong H."/>
            <person name="Lavrijsen P."/>
            <person name="Sunseri F."/>
            <person name="Falavigna A."/>
            <person name="Ye Y."/>
            <person name="Leebens-Mack J.H."/>
            <person name="Chen G."/>
        </authorList>
    </citation>
    <scope>NUCLEOTIDE SEQUENCE [LARGE SCALE GENOMIC DNA]</scope>
    <source>
        <strain evidence="2">cv. DH0086</strain>
    </source>
</reference>
<dbReference type="EMBL" id="CM007387">
    <property type="protein sequence ID" value="ONK64195.1"/>
    <property type="molecule type" value="Genomic_DNA"/>
</dbReference>
<dbReference type="Gramene" id="ONK64195">
    <property type="protein sequence ID" value="ONK64195"/>
    <property type="gene ID" value="A4U43_C07F23090"/>
</dbReference>
<dbReference type="OMA" id="QEEQLEC"/>
<dbReference type="AlphaFoldDB" id="A0A5P1EE67"/>
<evidence type="ECO:0000313" key="1">
    <source>
        <dbReference type="EMBL" id="ONK64195.1"/>
    </source>
</evidence>
<evidence type="ECO:0000313" key="2">
    <source>
        <dbReference type="Proteomes" id="UP000243459"/>
    </source>
</evidence>
<dbReference type="InterPro" id="IPR004320">
    <property type="entry name" value="BPS1_pln"/>
</dbReference>
<dbReference type="GO" id="GO:0048367">
    <property type="term" value="P:shoot system development"/>
    <property type="evidence" value="ECO:0007669"/>
    <property type="project" value="InterPro"/>
</dbReference>
<dbReference type="Proteomes" id="UP000243459">
    <property type="component" value="Chromosome 7"/>
</dbReference>